<comment type="subcellular location">
    <subcellularLocation>
        <location evidence="1 7">Membrane</location>
        <topology evidence="1 7">Single-pass type I membrane protein</topology>
    </subcellularLocation>
</comment>
<evidence type="ECO:0000256" key="5">
    <source>
        <dbReference type="ARBA" id="ARBA00022989"/>
    </source>
</evidence>
<evidence type="ECO:0000256" key="4">
    <source>
        <dbReference type="ARBA" id="ARBA00022729"/>
    </source>
</evidence>
<keyword evidence="3 7" id="KW-0812">Transmembrane</keyword>
<sequence>MMGSGIYAKMILMVVVLSMQGVIGIRFVLNKEECVSYNVEYEGETVHISFVAIKADATWHYGDDGIDLMIKGPSGDPIHEFRDKTSETYEFLAHRRGVYRFCFKNKSPYHETVDFDVHVTHFFSNQHAKDEHFKPLLEQISKLEDALYNIQFEQHWLQAQINEGMRRGAIQKAILESVALIGSSVLQLYLLRRIFEHKRRISRV</sequence>
<comment type="caution">
    <text evidence="10">The sequence shown here is derived from an EMBL/GenBank/DDBJ whole genome shotgun (WGS) entry which is preliminary data.</text>
</comment>
<keyword evidence="4 8" id="KW-0732">Signal</keyword>
<feature type="chain" id="PRO_5035849414" evidence="8">
    <location>
        <begin position="25"/>
        <end position="204"/>
    </location>
</feature>
<dbReference type="SMART" id="SM01190">
    <property type="entry name" value="EMP24_GP25L"/>
    <property type="match status" value="1"/>
</dbReference>
<keyword evidence="5" id="KW-1133">Transmembrane helix</keyword>
<dbReference type="OrthoDB" id="1929172at2759"/>
<dbReference type="Gramene" id="OE9A116531T1">
    <property type="protein sequence ID" value="OE9A116531C1"/>
    <property type="gene ID" value="OE9A116531"/>
</dbReference>
<dbReference type="EMBL" id="CACTIH010005493">
    <property type="protein sequence ID" value="CAA2995221.1"/>
    <property type="molecule type" value="Genomic_DNA"/>
</dbReference>
<keyword evidence="6" id="KW-0472">Membrane</keyword>
<dbReference type="PROSITE" id="PS50866">
    <property type="entry name" value="GOLD"/>
    <property type="match status" value="1"/>
</dbReference>
<evidence type="ECO:0000256" key="8">
    <source>
        <dbReference type="SAM" id="SignalP"/>
    </source>
</evidence>
<dbReference type="InterPro" id="IPR015720">
    <property type="entry name" value="Emp24-like"/>
</dbReference>
<feature type="signal peptide" evidence="8">
    <location>
        <begin position="1"/>
        <end position="24"/>
    </location>
</feature>
<feature type="domain" description="GOLD" evidence="9">
    <location>
        <begin position="32"/>
        <end position="119"/>
    </location>
</feature>
<evidence type="ECO:0000313" key="11">
    <source>
        <dbReference type="Proteomes" id="UP000594638"/>
    </source>
</evidence>
<evidence type="ECO:0000256" key="2">
    <source>
        <dbReference type="ARBA" id="ARBA00007104"/>
    </source>
</evidence>
<evidence type="ECO:0000313" key="10">
    <source>
        <dbReference type="EMBL" id="CAA2995221.1"/>
    </source>
</evidence>
<dbReference type="Proteomes" id="UP000594638">
    <property type="component" value="Unassembled WGS sequence"/>
</dbReference>
<name>A0A8S0SUN7_OLEEU</name>
<protein>
    <submittedName>
        <fullName evidence="10">Transmembrane emp24 domain-containing p24beta2</fullName>
    </submittedName>
</protein>
<dbReference type="InterPro" id="IPR009038">
    <property type="entry name" value="GOLD_dom"/>
</dbReference>
<dbReference type="Pfam" id="PF01105">
    <property type="entry name" value="EMP24_GP25L"/>
    <property type="match status" value="1"/>
</dbReference>
<comment type="similarity">
    <text evidence="2 7">Belongs to the EMP24/GP25L family.</text>
</comment>
<accession>A0A8S0SUN7</accession>
<evidence type="ECO:0000256" key="1">
    <source>
        <dbReference type="ARBA" id="ARBA00004479"/>
    </source>
</evidence>
<evidence type="ECO:0000256" key="6">
    <source>
        <dbReference type="ARBA" id="ARBA00023136"/>
    </source>
</evidence>
<proteinExistence type="inferred from homology"/>
<evidence type="ECO:0000256" key="7">
    <source>
        <dbReference type="RuleBase" id="RU003827"/>
    </source>
</evidence>
<keyword evidence="11" id="KW-1185">Reference proteome</keyword>
<evidence type="ECO:0000259" key="9">
    <source>
        <dbReference type="PROSITE" id="PS50866"/>
    </source>
</evidence>
<dbReference type="GO" id="GO:0016020">
    <property type="term" value="C:membrane"/>
    <property type="evidence" value="ECO:0007669"/>
    <property type="project" value="UniProtKB-SubCell"/>
</dbReference>
<reference evidence="10 11" key="1">
    <citation type="submission" date="2019-12" db="EMBL/GenBank/DDBJ databases">
        <authorList>
            <person name="Alioto T."/>
            <person name="Alioto T."/>
            <person name="Gomez Garrido J."/>
        </authorList>
    </citation>
    <scope>NUCLEOTIDE SEQUENCE [LARGE SCALE GENOMIC DNA]</scope>
</reference>
<organism evidence="10 11">
    <name type="scientific">Olea europaea subsp. europaea</name>
    <dbReference type="NCBI Taxonomy" id="158383"/>
    <lineage>
        <taxon>Eukaryota</taxon>
        <taxon>Viridiplantae</taxon>
        <taxon>Streptophyta</taxon>
        <taxon>Embryophyta</taxon>
        <taxon>Tracheophyta</taxon>
        <taxon>Spermatophyta</taxon>
        <taxon>Magnoliopsida</taxon>
        <taxon>eudicotyledons</taxon>
        <taxon>Gunneridae</taxon>
        <taxon>Pentapetalae</taxon>
        <taxon>asterids</taxon>
        <taxon>lamiids</taxon>
        <taxon>Lamiales</taxon>
        <taxon>Oleaceae</taxon>
        <taxon>Oleeae</taxon>
        <taxon>Olea</taxon>
    </lineage>
</organism>
<evidence type="ECO:0000256" key="3">
    <source>
        <dbReference type="ARBA" id="ARBA00022692"/>
    </source>
</evidence>
<gene>
    <name evidence="10" type="ORF">OLEA9_A116531</name>
</gene>
<dbReference type="PANTHER" id="PTHR22811">
    <property type="entry name" value="TRANSMEMBRANE EMP24 DOMAIN-CONTAINING PROTEIN"/>
    <property type="match status" value="1"/>
</dbReference>
<dbReference type="AlphaFoldDB" id="A0A8S0SUN7"/>